<evidence type="ECO:0000256" key="2">
    <source>
        <dbReference type="SAM" id="MobiDB-lite"/>
    </source>
</evidence>
<feature type="compositionally biased region" description="Basic and acidic residues" evidence="2">
    <location>
        <begin position="90"/>
        <end position="99"/>
    </location>
</feature>
<keyword evidence="1" id="KW-0175">Coiled coil</keyword>
<feature type="compositionally biased region" description="Low complexity" evidence="2">
    <location>
        <begin position="354"/>
        <end position="374"/>
    </location>
</feature>
<dbReference type="AlphaFoldDB" id="A0A9D4SV43"/>
<organism evidence="3 4">
    <name type="scientific">Rhipicephalus sanguineus</name>
    <name type="common">Brown dog tick</name>
    <name type="synonym">Ixodes sanguineus</name>
    <dbReference type="NCBI Taxonomy" id="34632"/>
    <lineage>
        <taxon>Eukaryota</taxon>
        <taxon>Metazoa</taxon>
        <taxon>Ecdysozoa</taxon>
        <taxon>Arthropoda</taxon>
        <taxon>Chelicerata</taxon>
        <taxon>Arachnida</taxon>
        <taxon>Acari</taxon>
        <taxon>Parasitiformes</taxon>
        <taxon>Ixodida</taxon>
        <taxon>Ixodoidea</taxon>
        <taxon>Ixodidae</taxon>
        <taxon>Rhipicephalinae</taxon>
        <taxon>Rhipicephalus</taxon>
        <taxon>Rhipicephalus</taxon>
    </lineage>
</organism>
<comment type="caution">
    <text evidence="3">The sequence shown here is derived from an EMBL/GenBank/DDBJ whole genome shotgun (WGS) entry which is preliminary data.</text>
</comment>
<proteinExistence type="predicted"/>
<evidence type="ECO:0000256" key="1">
    <source>
        <dbReference type="SAM" id="Coils"/>
    </source>
</evidence>
<keyword evidence="4" id="KW-1185">Reference proteome</keyword>
<evidence type="ECO:0000313" key="4">
    <source>
        <dbReference type="Proteomes" id="UP000821837"/>
    </source>
</evidence>
<dbReference type="Gene3D" id="1.10.287.1490">
    <property type="match status" value="1"/>
</dbReference>
<reference evidence="3" key="1">
    <citation type="journal article" date="2020" name="Cell">
        <title>Large-Scale Comparative Analyses of Tick Genomes Elucidate Their Genetic Diversity and Vector Capacities.</title>
        <authorList>
            <consortium name="Tick Genome and Microbiome Consortium (TIGMIC)"/>
            <person name="Jia N."/>
            <person name="Wang J."/>
            <person name="Shi W."/>
            <person name="Du L."/>
            <person name="Sun Y."/>
            <person name="Zhan W."/>
            <person name="Jiang J.F."/>
            <person name="Wang Q."/>
            <person name="Zhang B."/>
            <person name="Ji P."/>
            <person name="Bell-Sakyi L."/>
            <person name="Cui X.M."/>
            <person name="Yuan T.T."/>
            <person name="Jiang B.G."/>
            <person name="Yang W.F."/>
            <person name="Lam T.T."/>
            <person name="Chang Q.C."/>
            <person name="Ding S.J."/>
            <person name="Wang X.J."/>
            <person name="Zhu J.G."/>
            <person name="Ruan X.D."/>
            <person name="Zhao L."/>
            <person name="Wei J.T."/>
            <person name="Ye R.Z."/>
            <person name="Que T.C."/>
            <person name="Du C.H."/>
            <person name="Zhou Y.H."/>
            <person name="Cheng J.X."/>
            <person name="Dai P.F."/>
            <person name="Guo W.B."/>
            <person name="Han X.H."/>
            <person name="Huang E.J."/>
            <person name="Li L.F."/>
            <person name="Wei W."/>
            <person name="Gao Y.C."/>
            <person name="Liu J.Z."/>
            <person name="Shao H.Z."/>
            <person name="Wang X."/>
            <person name="Wang C.C."/>
            <person name="Yang T.C."/>
            <person name="Huo Q.B."/>
            <person name="Li W."/>
            <person name="Chen H.Y."/>
            <person name="Chen S.E."/>
            <person name="Zhou L.G."/>
            <person name="Ni X.B."/>
            <person name="Tian J.H."/>
            <person name="Sheng Y."/>
            <person name="Liu T."/>
            <person name="Pan Y.S."/>
            <person name="Xia L.Y."/>
            <person name="Li J."/>
            <person name="Zhao F."/>
            <person name="Cao W.C."/>
        </authorList>
    </citation>
    <scope>NUCLEOTIDE SEQUENCE</scope>
    <source>
        <strain evidence="3">Rsan-2018</strain>
    </source>
</reference>
<gene>
    <name evidence="3" type="ORF">HPB52_020991</name>
</gene>
<dbReference type="Proteomes" id="UP000821837">
    <property type="component" value="Chromosome 6"/>
</dbReference>
<feature type="coiled-coil region" evidence="1">
    <location>
        <begin position="1"/>
        <end position="65"/>
    </location>
</feature>
<feature type="compositionally biased region" description="Low complexity" evidence="2">
    <location>
        <begin position="111"/>
        <end position="124"/>
    </location>
</feature>
<evidence type="ECO:0000313" key="3">
    <source>
        <dbReference type="EMBL" id="KAH7948373.1"/>
    </source>
</evidence>
<dbReference type="VEuPathDB" id="VectorBase:RSAN_050872"/>
<protein>
    <submittedName>
        <fullName evidence="3">Uncharacterized protein</fullName>
    </submittedName>
</protein>
<feature type="compositionally biased region" description="Basic and acidic residues" evidence="2">
    <location>
        <begin position="409"/>
        <end position="424"/>
    </location>
</feature>
<feature type="compositionally biased region" description="Basic and acidic residues" evidence="2">
    <location>
        <begin position="276"/>
        <end position="296"/>
    </location>
</feature>
<name>A0A9D4SV43_RHISA</name>
<sequence length="424" mass="45339">MATAKATIRRQEKECRTLDNEAEQLRGRLAQAESELQRSGGGARIQELEARLEDGAQELSEKEDLVVEAWKKVDSINTELTKSKEKVEFLRTSDAEKKPGAQVENEDEELSASATPAAPANSFSTVTQQPPVVTQLSVCAQSPSKAEFRVTVSGAQEPCLCYGNPGCKDIQENVVAATFSCQVRCGRSPIGYFQDNDDEAVPLLSATQRSSTRSRDGTASEATSTTPLAGVMTRNRRTRSTSQTTGPGCEPVVHTKVATPKQRTLPMPHSAQVSAADKENVGETSRVDAAEKRKAQESPQIRPNTRTRKQVALGLSPFGRDSSNIRPRTESTTSSRARPQRVQQLKQQATVEKVVPARSAVPATAAAAAMASAPLPKTSGAPSGIAQKPASGVMTRSQRASAGKAKAAPKPEGKTDEQADCKMQ</sequence>
<accession>A0A9D4SV43</accession>
<feature type="region of interest" description="Disordered" evidence="2">
    <location>
        <begin position="206"/>
        <end position="424"/>
    </location>
</feature>
<feature type="compositionally biased region" description="Polar residues" evidence="2">
    <location>
        <begin position="321"/>
        <end position="350"/>
    </location>
</feature>
<reference evidence="3" key="2">
    <citation type="submission" date="2021-09" db="EMBL/GenBank/DDBJ databases">
        <authorList>
            <person name="Jia N."/>
            <person name="Wang J."/>
            <person name="Shi W."/>
            <person name="Du L."/>
            <person name="Sun Y."/>
            <person name="Zhan W."/>
            <person name="Jiang J."/>
            <person name="Wang Q."/>
            <person name="Zhang B."/>
            <person name="Ji P."/>
            <person name="Sakyi L.B."/>
            <person name="Cui X."/>
            <person name="Yuan T."/>
            <person name="Jiang B."/>
            <person name="Yang W."/>
            <person name="Lam T.T.-Y."/>
            <person name="Chang Q."/>
            <person name="Ding S."/>
            <person name="Wang X."/>
            <person name="Zhu J."/>
            <person name="Ruan X."/>
            <person name="Zhao L."/>
            <person name="Wei J."/>
            <person name="Que T."/>
            <person name="Du C."/>
            <person name="Cheng J."/>
            <person name="Dai P."/>
            <person name="Han X."/>
            <person name="Huang E."/>
            <person name="Gao Y."/>
            <person name="Liu J."/>
            <person name="Shao H."/>
            <person name="Ye R."/>
            <person name="Li L."/>
            <person name="Wei W."/>
            <person name="Wang X."/>
            <person name="Wang C."/>
            <person name="Huo Q."/>
            <person name="Li W."/>
            <person name="Guo W."/>
            <person name="Chen H."/>
            <person name="Chen S."/>
            <person name="Zhou L."/>
            <person name="Zhou L."/>
            <person name="Ni X."/>
            <person name="Tian J."/>
            <person name="Zhou Y."/>
            <person name="Sheng Y."/>
            <person name="Liu T."/>
            <person name="Pan Y."/>
            <person name="Xia L."/>
            <person name="Li J."/>
            <person name="Zhao F."/>
            <person name="Cao W."/>
        </authorList>
    </citation>
    <scope>NUCLEOTIDE SEQUENCE</scope>
    <source>
        <strain evidence="3">Rsan-2018</strain>
        <tissue evidence="3">Larvae</tissue>
    </source>
</reference>
<feature type="region of interest" description="Disordered" evidence="2">
    <location>
        <begin position="90"/>
        <end position="124"/>
    </location>
</feature>
<dbReference type="EMBL" id="JABSTV010001252">
    <property type="protein sequence ID" value="KAH7948373.1"/>
    <property type="molecule type" value="Genomic_DNA"/>
</dbReference>